<organism evidence="1 2">
    <name type="scientific">Azohydromonas lata</name>
    <dbReference type="NCBI Taxonomy" id="45677"/>
    <lineage>
        <taxon>Bacteria</taxon>
        <taxon>Pseudomonadati</taxon>
        <taxon>Pseudomonadota</taxon>
        <taxon>Betaproteobacteria</taxon>
        <taxon>Burkholderiales</taxon>
        <taxon>Sphaerotilaceae</taxon>
        <taxon>Azohydromonas</taxon>
    </lineage>
</organism>
<reference evidence="1 2" key="1">
    <citation type="submission" date="2023-11" db="EMBL/GenBank/DDBJ databases">
        <title>Draft genome of Azohydromonas lata strain H1 (DSM1123), a polyhydroxyalkanoate producer.</title>
        <authorList>
            <person name="Traversa D."/>
            <person name="D'Addabbo P."/>
            <person name="Pazzani C."/>
            <person name="Manzari C."/>
            <person name="Chiara M."/>
            <person name="Scrascia M."/>
        </authorList>
    </citation>
    <scope>NUCLEOTIDE SEQUENCE [LARGE SCALE GENOMIC DNA]</scope>
    <source>
        <strain evidence="1 2">H1</strain>
    </source>
</reference>
<dbReference type="EMBL" id="JAXOJX010000074">
    <property type="protein sequence ID" value="MDZ5460602.1"/>
    <property type="molecule type" value="Genomic_DNA"/>
</dbReference>
<name>A0ABU5INY7_9BURK</name>
<evidence type="ECO:0000313" key="1">
    <source>
        <dbReference type="EMBL" id="MDZ5460602.1"/>
    </source>
</evidence>
<accession>A0ABU5INY7</accession>
<sequence>MNVLFSIGEKTSFELCFESLRDANTVMAFPCDETGHVDMDAMAEHTLNNYLYARAVIGHQFSRPLVRAVASS</sequence>
<proteinExistence type="predicted"/>
<protein>
    <submittedName>
        <fullName evidence="1">Uncharacterized protein</fullName>
    </submittedName>
</protein>
<evidence type="ECO:0000313" key="2">
    <source>
        <dbReference type="Proteomes" id="UP001293718"/>
    </source>
</evidence>
<keyword evidence="2" id="KW-1185">Reference proteome</keyword>
<gene>
    <name evidence="1" type="ORF">SM757_28885</name>
</gene>
<dbReference type="Proteomes" id="UP001293718">
    <property type="component" value="Unassembled WGS sequence"/>
</dbReference>
<dbReference type="RefSeq" id="WP_322468009.1">
    <property type="nucleotide sequence ID" value="NZ_JAXOJX010000074.1"/>
</dbReference>
<comment type="caution">
    <text evidence="1">The sequence shown here is derived from an EMBL/GenBank/DDBJ whole genome shotgun (WGS) entry which is preliminary data.</text>
</comment>